<feature type="compositionally biased region" description="Basic and acidic residues" evidence="1">
    <location>
        <begin position="46"/>
        <end position="57"/>
    </location>
</feature>
<reference evidence="2" key="1">
    <citation type="submission" date="2024-01" db="EMBL/GenBank/DDBJ databases">
        <authorList>
            <person name="Webb A."/>
        </authorList>
    </citation>
    <scope>NUCLEOTIDE SEQUENCE</scope>
    <source>
        <strain evidence="2">Pm1</strain>
    </source>
</reference>
<feature type="compositionally biased region" description="Basic and acidic residues" evidence="1">
    <location>
        <begin position="9"/>
        <end position="32"/>
    </location>
</feature>
<proteinExistence type="predicted"/>
<evidence type="ECO:0000313" key="2">
    <source>
        <dbReference type="EMBL" id="CAK7893844.1"/>
    </source>
</evidence>
<dbReference type="EMBL" id="CAKLBY020000264">
    <property type="protein sequence ID" value="CAK7941103.1"/>
    <property type="molecule type" value="Genomic_DNA"/>
</dbReference>
<comment type="caution">
    <text evidence="2">The sequence shown here is derived from an EMBL/GenBank/DDBJ whole genome shotgun (WGS) entry which is preliminary data.</text>
</comment>
<dbReference type="Proteomes" id="UP001162060">
    <property type="component" value="Unassembled WGS sequence"/>
</dbReference>
<name>A0AAV1T045_9STRA</name>
<dbReference type="AlphaFoldDB" id="A0AAV1T045"/>
<sequence>MRCAAGQRQGERPSEPEARQKERRATLDSRRRDECTTMAWRNICRLDEKGGPQDSRHQVSQKRPPAGATKQLSKGPESANNQLHDRDLAGLVSAILKAEESKRFPRFDTVANVSCWVEKARSSVERPDDT</sequence>
<organism evidence="2 4">
    <name type="scientific">Peronospora matthiolae</name>
    <dbReference type="NCBI Taxonomy" id="2874970"/>
    <lineage>
        <taxon>Eukaryota</taxon>
        <taxon>Sar</taxon>
        <taxon>Stramenopiles</taxon>
        <taxon>Oomycota</taxon>
        <taxon>Peronosporomycetes</taxon>
        <taxon>Peronosporales</taxon>
        <taxon>Peronosporaceae</taxon>
        <taxon>Peronospora</taxon>
    </lineage>
</organism>
<feature type="region of interest" description="Disordered" evidence="1">
    <location>
        <begin position="46"/>
        <end position="85"/>
    </location>
</feature>
<feature type="region of interest" description="Disordered" evidence="1">
    <location>
        <begin position="1"/>
        <end position="32"/>
    </location>
</feature>
<evidence type="ECO:0000313" key="4">
    <source>
        <dbReference type="Proteomes" id="UP001162060"/>
    </source>
</evidence>
<accession>A0AAV1T045</accession>
<gene>
    <name evidence="3" type="ORF">PM001_LOCUS26253</name>
    <name evidence="2" type="ORF">PM001_LOCUS700</name>
</gene>
<evidence type="ECO:0000256" key="1">
    <source>
        <dbReference type="SAM" id="MobiDB-lite"/>
    </source>
</evidence>
<protein>
    <submittedName>
        <fullName evidence="2">Uncharacterized protein</fullName>
    </submittedName>
</protein>
<dbReference type="EMBL" id="CAKLBY020000003">
    <property type="protein sequence ID" value="CAK7893844.1"/>
    <property type="molecule type" value="Genomic_DNA"/>
</dbReference>
<evidence type="ECO:0000313" key="3">
    <source>
        <dbReference type="EMBL" id="CAK7941103.1"/>
    </source>
</evidence>